<comment type="caution">
    <text evidence="1">The sequence shown here is derived from an EMBL/GenBank/DDBJ whole genome shotgun (WGS) entry which is preliminary data.</text>
</comment>
<dbReference type="eggNOG" id="COG0726">
    <property type="taxonomic scope" value="Bacteria"/>
</dbReference>
<sequence>MPCAAHGRGVRAVKYAPCDLWRDPPRNALARLDAILAATTPPGPLTTFCRADDVGMGGQKFIQMTDCFKKHGVPLALAVVPSWLPLGHARLGRDIDLADPLFSPHQHGFSHRNTACEGKKAEFGDGLDEEETRRRIRSGRDLLRRLLGAAFVPLFTPPWNRSSAATLRILTEEEFRGVSRFAGATPAALPGLLELPVNVDLHIRKEAGVEMQFQGLLNEIGRAVASGHLGLMLHHQRATPGSAAFLDALLSRLAGRKDTRFLCARRVLGSS</sequence>
<protein>
    <submittedName>
        <fullName evidence="1">Polysaccharide deacetylase</fullName>
    </submittedName>
</protein>
<dbReference type="EMBL" id="ATHI01000028">
    <property type="protein sequence ID" value="EPR31537.1"/>
    <property type="molecule type" value="Genomic_DNA"/>
</dbReference>
<dbReference type="Proteomes" id="UP000014975">
    <property type="component" value="Unassembled WGS sequence"/>
</dbReference>
<dbReference type="SUPFAM" id="SSF88713">
    <property type="entry name" value="Glycoside hydrolase/deacetylase"/>
    <property type="match status" value="1"/>
</dbReference>
<dbReference type="InterPro" id="IPR011330">
    <property type="entry name" value="Glyco_hydro/deAcase_b/a-brl"/>
</dbReference>
<dbReference type="Gene3D" id="3.20.20.370">
    <property type="entry name" value="Glycoside hydrolase/deacetylase"/>
    <property type="match status" value="1"/>
</dbReference>
<accession>S7T376</accession>
<proteinExistence type="predicted"/>
<organism evidence="1 2">
    <name type="scientific">Alkalidesulfovibrio alkalitolerans DSM 16529</name>
    <dbReference type="NCBI Taxonomy" id="1121439"/>
    <lineage>
        <taxon>Bacteria</taxon>
        <taxon>Pseudomonadati</taxon>
        <taxon>Thermodesulfobacteriota</taxon>
        <taxon>Desulfovibrionia</taxon>
        <taxon>Desulfovibrionales</taxon>
        <taxon>Desulfovibrionaceae</taxon>
        <taxon>Alkalidesulfovibrio</taxon>
    </lineage>
</organism>
<dbReference type="AlphaFoldDB" id="S7T376"/>
<name>S7T376_9BACT</name>
<evidence type="ECO:0000313" key="2">
    <source>
        <dbReference type="Proteomes" id="UP000014975"/>
    </source>
</evidence>
<keyword evidence="2" id="KW-1185">Reference proteome</keyword>
<evidence type="ECO:0000313" key="1">
    <source>
        <dbReference type="EMBL" id="EPR31537.1"/>
    </source>
</evidence>
<dbReference type="STRING" id="1121439.dsat_0861"/>
<gene>
    <name evidence="1" type="ORF">dsat_0861</name>
</gene>
<dbReference type="GO" id="GO:0005975">
    <property type="term" value="P:carbohydrate metabolic process"/>
    <property type="evidence" value="ECO:0007669"/>
    <property type="project" value="InterPro"/>
</dbReference>
<reference evidence="1 2" key="1">
    <citation type="journal article" date="2013" name="Genome Announc.">
        <title>Draft genome sequences for three mercury-methylating, sulfate-reducing bacteria.</title>
        <authorList>
            <person name="Brown S.D."/>
            <person name="Hurt R.A.Jr."/>
            <person name="Gilmour C.C."/>
            <person name="Elias D.A."/>
        </authorList>
    </citation>
    <scope>NUCLEOTIDE SEQUENCE [LARGE SCALE GENOMIC DNA]</scope>
    <source>
        <strain evidence="1 2">DSM 16529</strain>
    </source>
</reference>
<dbReference type="PATRIC" id="fig|1121439.3.peg.2230"/>